<accession>A0AAW1TUF9</accession>
<dbReference type="AlphaFoldDB" id="A0AAW1TUF9"/>
<sequence length="151" mass="16840">MVLSQLSYLAVKQETLQESVMISKDWDTFTESRSGAYKPKSGSEKRKNKRKIELQTATSNPKQSRLSFTSTYQELEDPQNRSESHPEYSAVTLPILITQDKAPQETNACVSNPKENISSITSSESGSSANIDNVALKPQIGFTTESYQQEL</sequence>
<dbReference type="EMBL" id="JARQZJ010000007">
    <property type="protein sequence ID" value="KAK9871776.1"/>
    <property type="molecule type" value="Genomic_DNA"/>
</dbReference>
<reference evidence="2 3" key="1">
    <citation type="submission" date="2023-03" db="EMBL/GenBank/DDBJ databases">
        <title>Genome insight into feeding habits of ladybird beetles.</title>
        <authorList>
            <person name="Li H.-S."/>
            <person name="Huang Y.-H."/>
            <person name="Pang H."/>
        </authorList>
    </citation>
    <scope>NUCLEOTIDE SEQUENCE [LARGE SCALE GENOMIC DNA]</scope>
    <source>
        <strain evidence="2">SYSU_2023b</strain>
        <tissue evidence="2">Whole body</tissue>
    </source>
</reference>
<feature type="region of interest" description="Disordered" evidence="1">
    <location>
        <begin position="104"/>
        <end position="132"/>
    </location>
</feature>
<feature type="compositionally biased region" description="Polar residues" evidence="1">
    <location>
        <begin position="104"/>
        <end position="117"/>
    </location>
</feature>
<comment type="caution">
    <text evidence="2">The sequence shown here is derived from an EMBL/GenBank/DDBJ whole genome shotgun (WGS) entry which is preliminary data.</text>
</comment>
<keyword evidence="3" id="KW-1185">Reference proteome</keyword>
<protein>
    <submittedName>
        <fullName evidence="2">Uncharacterized protein</fullName>
    </submittedName>
</protein>
<evidence type="ECO:0000313" key="3">
    <source>
        <dbReference type="Proteomes" id="UP001431783"/>
    </source>
</evidence>
<evidence type="ECO:0000313" key="2">
    <source>
        <dbReference type="EMBL" id="KAK9871776.1"/>
    </source>
</evidence>
<name>A0AAW1TUF9_9CUCU</name>
<proteinExistence type="predicted"/>
<dbReference type="Proteomes" id="UP001431783">
    <property type="component" value="Unassembled WGS sequence"/>
</dbReference>
<feature type="compositionally biased region" description="Low complexity" evidence="1">
    <location>
        <begin position="118"/>
        <end position="128"/>
    </location>
</feature>
<evidence type="ECO:0000256" key="1">
    <source>
        <dbReference type="SAM" id="MobiDB-lite"/>
    </source>
</evidence>
<organism evidence="2 3">
    <name type="scientific">Henosepilachna vigintioctopunctata</name>
    <dbReference type="NCBI Taxonomy" id="420089"/>
    <lineage>
        <taxon>Eukaryota</taxon>
        <taxon>Metazoa</taxon>
        <taxon>Ecdysozoa</taxon>
        <taxon>Arthropoda</taxon>
        <taxon>Hexapoda</taxon>
        <taxon>Insecta</taxon>
        <taxon>Pterygota</taxon>
        <taxon>Neoptera</taxon>
        <taxon>Endopterygota</taxon>
        <taxon>Coleoptera</taxon>
        <taxon>Polyphaga</taxon>
        <taxon>Cucujiformia</taxon>
        <taxon>Coccinelloidea</taxon>
        <taxon>Coccinellidae</taxon>
        <taxon>Epilachninae</taxon>
        <taxon>Epilachnini</taxon>
        <taxon>Henosepilachna</taxon>
    </lineage>
</organism>
<feature type="region of interest" description="Disordered" evidence="1">
    <location>
        <begin position="31"/>
        <end position="88"/>
    </location>
</feature>
<gene>
    <name evidence="2" type="ORF">WA026_014231</name>
</gene>
<feature type="compositionally biased region" description="Polar residues" evidence="1">
    <location>
        <begin position="55"/>
        <end position="73"/>
    </location>
</feature>